<dbReference type="OrthoDB" id="9973266at2759"/>
<evidence type="ECO:0000256" key="1">
    <source>
        <dbReference type="ARBA" id="ARBA00022676"/>
    </source>
</evidence>
<dbReference type="CDD" id="cd06223">
    <property type="entry name" value="PRTases_typeI"/>
    <property type="match status" value="1"/>
</dbReference>
<dbReference type="GO" id="GO:0046100">
    <property type="term" value="P:hypoxanthine metabolic process"/>
    <property type="evidence" value="ECO:0007669"/>
    <property type="project" value="TreeGrafter"/>
</dbReference>
<dbReference type="PANTHER" id="PTHR43363:SF1">
    <property type="entry name" value="HYPOXANTHINE-GUANINE PHOSPHORIBOSYLTRANSFERASE"/>
    <property type="match status" value="1"/>
</dbReference>
<dbReference type="AlphaFoldDB" id="A0A9P6M8Z7"/>
<proteinExistence type="predicted"/>
<dbReference type="InterPro" id="IPR029057">
    <property type="entry name" value="PRTase-like"/>
</dbReference>
<dbReference type="InterPro" id="IPR000836">
    <property type="entry name" value="PRTase_dom"/>
</dbReference>
<dbReference type="GO" id="GO:0032264">
    <property type="term" value="P:IMP salvage"/>
    <property type="evidence" value="ECO:0007669"/>
    <property type="project" value="TreeGrafter"/>
</dbReference>
<dbReference type="SUPFAM" id="SSF53271">
    <property type="entry name" value="PRTase-like"/>
    <property type="match status" value="1"/>
</dbReference>
<dbReference type="PANTHER" id="PTHR43363">
    <property type="entry name" value="HYPOXANTHINE PHOSPHORIBOSYLTRANSFERASE"/>
    <property type="match status" value="1"/>
</dbReference>
<reference evidence="3" key="1">
    <citation type="journal article" date="2020" name="Fungal Divers.">
        <title>Resolving the Mortierellaceae phylogeny through synthesis of multi-gene phylogenetics and phylogenomics.</title>
        <authorList>
            <person name="Vandepol N."/>
            <person name="Liber J."/>
            <person name="Desiro A."/>
            <person name="Na H."/>
            <person name="Kennedy M."/>
            <person name="Barry K."/>
            <person name="Grigoriev I.V."/>
            <person name="Miller A.N."/>
            <person name="O'Donnell K."/>
            <person name="Stajich J.E."/>
            <person name="Bonito G."/>
        </authorList>
    </citation>
    <scope>NUCLEOTIDE SEQUENCE</scope>
    <source>
        <strain evidence="3">MES-2147</strain>
    </source>
</reference>
<evidence type="ECO:0000313" key="3">
    <source>
        <dbReference type="EMBL" id="KAF9981083.1"/>
    </source>
</evidence>
<accession>A0A9P6M8Z7</accession>
<gene>
    <name evidence="3" type="primary">HPT1</name>
    <name evidence="3" type="ORF">BGZ65_004337</name>
</gene>
<name>A0A9P6M8Z7_9FUNG</name>
<dbReference type="Gene3D" id="3.40.50.2020">
    <property type="match status" value="1"/>
</dbReference>
<keyword evidence="4" id="KW-1185">Reference proteome</keyword>
<dbReference type="GO" id="GO:0032265">
    <property type="term" value="P:XMP salvage"/>
    <property type="evidence" value="ECO:0007669"/>
    <property type="project" value="TreeGrafter"/>
</dbReference>
<protein>
    <submittedName>
        <fullName evidence="3">Hypoxanthine-guanine phosphoribosyltransferase</fullName>
    </submittedName>
</protein>
<organism evidence="3 4">
    <name type="scientific">Modicella reniformis</name>
    <dbReference type="NCBI Taxonomy" id="1440133"/>
    <lineage>
        <taxon>Eukaryota</taxon>
        <taxon>Fungi</taxon>
        <taxon>Fungi incertae sedis</taxon>
        <taxon>Mucoromycota</taxon>
        <taxon>Mortierellomycotina</taxon>
        <taxon>Mortierellomycetes</taxon>
        <taxon>Mortierellales</taxon>
        <taxon>Mortierellaceae</taxon>
        <taxon>Modicella</taxon>
    </lineage>
</organism>
<dbReference type="EMBL" id="JAAAHW010003747">
    <property type="protein sequence ID" value="KAF9981083.1"/>
    <property type="molecule type" value="Genomic_DNA"/>
</dbReference>
<evidence type="ECO:0000256" key="2">
    <source>
        <dbReference type="ARBA" id="ARBA00022679"/>
    </source>
</evidence>
<dbReference type="GO" id="GO:0032263">
    <property type="term" value="P:GMP salvage"/>
    <property type="evidence" value="ECO:0007669"/>
    <property type="project" value="TreeGrafter"/>
</dbReference>
<keyword evidence="2" id="KW-0808">Transferase</keyword>
<comment type="caution">
    <text evidence="3">The sequence shown here is derived from an EMBL/GenBank/DDBJ whole genome shotgun (WGS) entry which is preliminary data.</text>
</comment>
<dbReference type="Proteomes" id="UP000749646">
    <property type="component" value="Unassembled WGS sequence"/>
</dbReference>
<sequence length="215" mass="24833">MSKIHVSYNQIHSMIKESVDSMRLNEDFQPDIMVAIGGGGFIPELFVSPPKRTFLKKKNNKNISIQAIGLSLYEDLEIWRAAHKDDNNSEPEVIKTQWLNFDSSEPSLIGRNILIVDEVDDTRRTLAYAVRELTRDLEKEATKLREQGQQVPPTKIGVFVLHNKLKEKREPLPKEIMEGNRYFACKEMPDQWLVYPWDATDIEEHTTLASSENTY</sequence>
<evidence type="ECO:0000313" key="4">
    <source>
        <dbReference type="Proteomes" id="UP000749646"/>
    </source>
</evidence>
<keyword evidence="1 3" id="KW-0328">Glycosyltransferase</keyword>
<dbReference type="GO" id="GO:0004422">
    <property type="term" value="F:hypoxanthine phosphoribosyltransferase activity"/>
    <property type="evidence" value="ECO:0007669"/>
    <property type="project" value="TreeGrafter"/>
</dbReference>
<dbReference type="GO" id="GO:0005737">
    <property type="term" value="C:cytoplasm"/>
    <property type="evidence" value="ECO:0007669"/>
    <property type="project" value="TreeGrafter"/>
</dbReference>